<dbReference type="AlphaFoldDB" id="A0A9X3AGX0"/>
<dbReference type="Proteomes" id="UP001147830">
    <property type="component" value="Unassembled WGS sequence"/>
</dbReference>
<evidence type="ECO:0000313" key="3">
    <source>
        <dbReference type="Proteomes" id="UP001147830"/>
    </source>
</evidence>
<keyword evidence="3" id="KW-1185">Reference proteome</keyword>
<name>A0A9X3AGX0_9GAMM</name>
<dbReference type="RefSeq" id="WP_260975802.1">
    <property type="nucleotide sequence ID" value="NZ_JAOANI010000015.1"/>
</dbReference>
<keyword evidence="1" id="KW-0732">Signal</keyword>
<feature type="chain" id="PRO_5040948536" description="Outer membrane protein beta-barrel domain-containing protein" evidence="1">
    <location>
        <begin position="29"/>
        <end position="277"/>
    </location>
</feature>
<accession>A0A9X3AGX0</accession>
<dbReference type="EMBL" id="JAOANI010000015">
    <property type="protein sequence ID" value="MCT7358906.1"/>
    <property type="molecule type" value="Genomic_DNA"/>
</dbReference>
<sequence length="277" mass="32002">MFSKFLRQRMALLLTLSALVFSSFSVQAATTLRTQGQWYGYWGWNNATYSNSDIHFDGDDHDFTLYNVKARDRQNQVSWDEVFHSYLNPGRLTIPQYNWRFGYFVADNWSVSLGFDHMKYVMVEDQTVDISGTINRPGFERTDPARGQQKLSDDFLTYEHTDGFNMISLETERFLPLWSWGNKMDLAVFAGVGAGILYPKSNVKLLSGERNDEWHVAGYATTVKVGVEATLWKGFFFRFLGKYGHADMDDVLTSNKGDKADQSFYFDEYIGVFGYRF</sequence>
<reference evidence="2" key="1">
    <citation type="journal article" date="2022" name="Front. Microbiol.">
        <title>Genome-based taxonomic rearrangement of Oceanobacter-related bacteria including the description of Thalassolituus hydrocarbonoclasticus sp. nov. and Thalassolituus pacificus sp. nov. and emended description of the genus Thalassolituus.</title>
        <authorList>
            <person name="Dong C."/>
            <person name="Wei L."/>
            <person name="Wang J."/>
            <person name="Lai Q."/>
            <person name="Huang Z."/>
            <person name="Shao Z."/>
        </authorList>
    </citation>
    <scope>NUCLEOTIDE SEQUENCE</scope>
    <source>
        <strain evidence="2">59MF3M-4</strain>
    </source>
</reference>
<reference evidence="2" key="2">
    <citation type="submission" date="2022-08" db="EMBL/GenBank/DDBJ databases">
        <authorList>
            <person name="Dong C."/>
        </authorList>
    </citation>
    <scope>NUCLEOTIDE SEQUENCE</scope>
    <source>
        <strain evidence="2">59MF3M-4</strain>
    </source>
</reference>
<protein>
    <recommendedName>
        <fullName evidence="4">Outer membrane protein beta-barrel domain-containing protein</fullName>
    </recommendedName>
</protein>
<evidence type="ECO:0008006" key="4">
    <source>
        <dbReference type="Google" id="ProtNLM"/>
    </source>
</evidence>
<evidence type="ECO:0000313" key="2">
    <source>
        <dbReference type="EMBL" id="MCT7358906.1"/>
    </source>
</evidence>
<organism evidence="2 3">
    <name type="scientific">Thalassolituus pacificus</name>
    <dbReference type="NCBI Taxonomy" id="2975440"/>
    <lineage>
        <taxon>Bacteria</taxon>
        <taxon>Pseudomonadati</taxon>
        <taxon>Pseudomonadota</taxon>
        <taxon>Gammaproteobacteria</taxon>
        <taxon>Oceanospirillales</taxon>
        <taxon>Oceanospirillaceae</taxon>
        <taxon>Thalassolituus</taxon>
    </lineage>
</organism>
<comment type="caution">
    <text evidence="2">The sequence shown here is derived from an EMBL/GenBank/DDBJ whole genome shotgun (WGS) entry which is preliminary data.</text>
</comment>
<proteinExistence type="predicted"/>
<evidence type="ECO:0000256" key="1">
    <source>
        <dbReference type="SAM" id="SignalP"/>
    </source>
</evidence>
<gene>
    <name evidence="2" type="ORF">NYR02_07745</name>
</gene>
<feature type="signal peptide" evidence="1">
    <location>
        <begin position="1"/>
        <end position="28"/>
    </location>
</feature>